<feature type="domain" description="NADP-dependent oxidoreductase" evidence="7">
    <location>
        <begin position="28"/>
        <end position="271"/>
    </location>
</feature>
<feature type="site" description="Lowers pKa of active site Tyr" evidence="6">
    <location>
        <position position="87"/>
    </location>
</feature>
<dbReference type="EMBL" id="BMKS01000001">
    <property type="protein sequence ID" value="GGG16998.1"/>
    <property type="molecule type" value="Genomic_DNA"/>
</dbReference>
<dbReference type="Proteomes" id="UP000597507">
    <property type="component" value="Unassembled WGS sequence"/>
</dbReference>
<sequence length="288" mass="30797">MLRRMAAPPSPGIPAIALPHAAGVRMPRLGLGTWPMAGAECRRAVESALRLGYRHFDTAAMYGNEAEIGAAIAGSGVPRAEVFLATKVWHDRLTPDGVRASCEASLRRLRLGHADLFLVHWPNPAMDLAAVLGALRRLKEDRLARATGVCNFPPGLLRRALEIAPDAVSCLQVEYHVHLSQDRLLEIARPRGIPLTAYAPLAQGAAERDPAMRRIAQRHGATPSQVALGWLLGQALVAAIPKAASAAHQRANLAALDLRLDAADLAAIAALPKGRRMVDPGFAPDWDA</sequence>
<dbReference type="PROSITE" id="PS00798">
    <property type="entry name" value="ALDOKETO_REDUCTASE_1"/>
    <property type="match status" value="1"/>
</dbReference>
<feature type="active site" description="Proton donor" evidence="4">
    <location>
        <position position="62"/>
    </location>
</feature>
<dbReference type="PANTHER" id="PTHR43827">
    <property type="entry name" value="2,5-DIKETO-D-GLUCONIC ACID REDUCTASE"/>
    <property type="match status" value="1"/>
</dbReference>
<evidence type="ECO:0000313" key="9">
    <source>
        <dbReference type="Proteomes" id="UP000597507"/>
    </source>
</evidence>
<dbReference type="AlphaFoldDB" id="A0A8J3EAJ4"/>
<comment type="similarity">
    <text evidence="1">Belongs to the aldo/keto reductase family.</text>
</comment>
<evidence type="ECO:0000259" key="7">
    <source>
        <dbReference type="Pfam" id="PF00248"/>
    </source>
</evidence>
<dbReference type="PRINTS" id="PR00069">
    <property type="entry name" value="ALDKETRDTASE"/>
</dbReference>
<dbReference type="GO" id="GO:1990002">
    <property type="term" value="F:methylglyoxal reductase (NADPH) (acetol producing) activity"/>
    <property type="evidence" value="ECO:0007669"/>
    <property type="project" value="TreeGrafter"/>
</dbReference>
<feature type="binding site" evidence="5">
    <location>
        <position position="120"/>
    </location>
    <ligand>
        <name>substrate</name>
    </ligand>
</feature>
<comment type="caution">
    <text evidence="8">The sequence shown here is derived from an EMBL/GenBank/DDBJ whole genome shotgun (WGS) entry which is preliminary data.</text>
</comment>
<protein>
    <submittedName>
        <fullName evidence="8">Oxidoreductase</fullName>
    </submittedName>
</protein>
<accession>A0A8J3EAJ4</accession>
<dbReference type="Pfam" id="PF00248">
    <property type="entry name" value="Aldo_ket_red"/>
    <property type="match status" value="1"/>
</dbReference>
<keyword evidence="2" id="KW-0521">NADP</keyword>
<dbReference type="PIRSF" id="PIRSF000097">
    <property type="entry name" value="AKR"/>
    <property type="match status" value="1"/>
</dbReference>
<dbReference type="InterPro" id="IPR020471">
    <property type="entry name" value="AKR"/>
</dbReference>
<evidence type="ECO:0000256" key="5">
    <source>
        <dbReference type="PIRSR" id="PIRSR000097-2"/>
    </source>
</evidence>
<gene>
    <name evidence="8" type="ORF">GCM10010964_01580</name>
</gene>
<name>A0A8J3EAJ4_9PROT</name>
<dbReference type="GO" id="GO:0051596">
    <property type="term" value="P:methylglyoxal catabolic process"/>
    <property type="evidence" value="ECO:0007669"/>
    <property type="project" value="TreeGrafter"/>
</dbReference>
<evidence type="ECO:0000256" key="6">
    <source>
        <dbReference type="PIRSR" id="PIRSR000097-3"/>
    </source>
</evidence>
<dbReference type="InterPro" id="IPR036812">
    <property type="entry name" value="NAD(P)_OxRdtase_dom_sf"/>
</dbReference>
<evidence type="ECO:0000256" key="2">
    <source>
        <dbReference type="ARBA" id="ARBA00022857"/>
    </source>
</evidence>
<dbReference type="InterPro" id="IPR018170">
    <property type="entry name" value="Aldo/ket_reductase_CS"/>
</dbReference>
<organism evidence="8 9">
    <name type="scientific">Caldovatus sediminis</name>
    <dbReference type="NCBI Taxonomy" id="2041189"/>
    <lineage>
        <taxon>Bacteria</taxon>
        <taxon>Pseudomonadati</taxon>
        <taxon>Pseudomonadota</taxon>
        <taxon>Alphaproteobacteria</taxon>
        <taxon>Acetobacterales</taxon>
        <taxon>Roseomonadaceae</taxon>
        <taxon>Caldovatus</taxon>
    </lineage>
</organism>
<dbReference type="SUPFAM" id="SSF51430">
    <property type="entry name" value="NAD(P)-linked oxidoreductase"/>
    <property type="match status" value="1"/>
</dbReference>
<dbReference type="InterPro" id="IPR023210">
    <property type="entry name" value="NADP_OxRdtase_dom"/>
</dbReference>
<evidence type="ECO:0000256" key="1">
    <source>
        <dbReference type="ARBA" id="ARBA00007905"/>
    </source>
</evidence>
<keyword evidence="9" id="KW-1185">Reference proteome</keyword>
<evidence type="ECO:0000256" key="3">
    <source>
        <dbReference type="ARBA" id="ARBA00023002"/>
    </source>
</evidence>
<proteinExistence type="inferred from homology"/>
<dbReference type="Gene3D" id="3.20.20.100">
    <property type="entry name" value="NADP-dependent oxidoreductase domain"/>
    <property type="match status" value="1"/>
</dbReference>
<reference evidence="8 9" key="1">
    <citation type="journal article" date="2014" name="Int. J. Syst. Evol. Microbiol.">
        <title>Complete genome sequence of Corynebacterium casei LMG S-19264T (=DSM 44701T), isolated from a smear-ripened cheese.</title>
        <authorList>
            <consortium name="US DOE Joint Genome Institute (JGI-PGF)"/>
            <person name="Walter F."/>
            <person name="Albersmeier A."/>
            <person name="Kalinowski J."/>
            <person name="Ruckert C."/>
        </authorList>
    </citation>
    <scope>NUCLEOTIDE SEQUENCE [LARGE SCALE GENOMIC DNA]</scope>
    <source>
        <strain evidence="8 9">CGMCC 1.16330</strain>
    </source>
</reference>
<evidence type="ECO:0000256" key="4">
    <source>
        <dbReference type="PIRSR" id="PIRSR000097-1"/>
    </source>
</evidence>
<keyword evidence="3" id="KW-0560">Oxidoreductase</keyword>
<dbReference type="PANTHER" id="PTHR43827:SF3">
    <property type="entry name" value="NADP-DEPENDENT OXIDOREDUCTASE DOMAIN-CONTAINING PROTEIN"/>
    <property type="match status" value="1"/>
</dbReference>
<evidence type="ECO:0000313" key="8">
    <source>
        <dbReference type="EMBL" id="GGG16998.1"/>
    </source>
</evidence>